<protein>
    <submittedName>
        <fullName evidence="1">Uncharacterized protein</fullName>
    </submittedName>
</protein>
<name>A0A286D9K4_9GAMM</name>
<dbReference type="Proteomes" id="UP000219374">
    <property type="component" value="Unassembled WGS sequence"/>
</dbReference>
<sequence>MFDVEHALGMYALGYCTLLAESIYDKSALAPLMPVIESCHIYLIGYVPRITLEIARQDGDGIHLTYSVLGNEHTLAYPVPEGYVLKEEEDRYCLEDSAGEAYWLNPDEVQQRLSRETGGIDFNVKYIGQAYGHDGSRNALDRLLKHETLQRISLLGIPDGYRLAVLLLSIQPSNQLYTVFNPFAKNKDEDGERVKSGLDKLYNTSEAERTTLYEASLIRYFYPEYNKEFKDSFPSTNLKVLKDCYSKDFSALVAEICIDELPFRLRSETVEPRNYHIIRHDLHETADRRMFFGL</sequence>
<evidence type="ECO:0000313" key="1">
    <source>
        <dbReference type="EMBL" id="SOD55341.1"/>
    </source>
</evidence>
<proteinExistence type="predicted"/>
<accession>A0A286D9K4</accession>
<reference evidence="1 2" key="1">
    <citation type="submission" date="2017-09" db="EMBL/GenBank/DDBJ databases">
        <authorList>
            <person name="Ehlers B."/>
            <person name="Leendertz F.H."/>
        </authorList>
    </citation>
    <scope>NUCLEOTIDE SEQUENCE [LARGE SCALE GENOMIC DNA]</scope>
    <source>
        <strain evidence="1 2">CGMCC 1.10978</strain>
    </source>
</reference>
<dbReference type="EMBL" id="OCND01000007">
    <property type="protein sequence ID" value="SOD55341.1"/>
    <property type="molecule type" value="Genomic_DNA"/>
</dbReference>
<dbReference type="AlphaFoldDB" id="A0A286D9K4"/>
<keyword evidence="2" id="KW-1185">Reference proteome</keyword>
<organism evidence="1 2">
    <name type="scientific">Pseudoxanthomonas wuyuanensis</name>
    <dbReference type="NCBI Taxonomy" id="1073196"/>
    <lineage>
        <taxon>Bacteria</taxon>
        <taxon>Pseudomonadati</taxon>
        <taxon>Pseudomonadota</taxon>
        <taxon>Gammaproteobacteria</taxon>
        <taxon>Lysobacterales</taxon>
        <taxon>Lysobacteraceae</taxon>
        <taxon>Pseudoxanthomonas</taxon>
    </lineage>
</organism>
<gene>
    <name evidence="1" type="ORF">SAMN06296416_10717</name>
</gene>
<evidence type="ECO:0000313" key="2">
    <source>
        <dbReference type="Proteomes" id="UP000219374"/>
    </source>
</evidence>